<evidence type="ECO:0000256" key="17">
    <source>
        <dbReference type="SAM" id="Coils"/>
    </source>
</evidence>
<evidence type="ECO:0000256" key="18">
    <source>
        <dbReference type="SAM" id="Phobius"/>
    </source>
</evidence>
<dbReference type="PANTHER" id="PTHR10903">
    <property type="entry name" value="GTPASE, IMAP FAMILY MEMBER-RELATED"/>
    <property type="match status" value="1"/>
</dbReference>
<keyword evidence="5" id="KW-0934">Plastid</keyword>
<evidence type="ECO:0000256" key="12">
    <source>
        <dbReference type="ARBA" id="ARBA00022927"/>
    </source>
</evidence>
<keyword evidence="3" id="KW-0813">Transport</keyword>
<accession>A0A517KYK3</accession>
<feature type="coiled-coil region" evidence="17">
    <location>
        <begin position="223"/>
        <end position="272"/>
    </location>
</feature>
<evidence type="ECO:0000256" key="7">
    <source>
        <dbReference type="ARBA" id="ARBA00022723"/>
    </source>
</evidence>
<dbReference type="STRING" id="50376.A0A517KYK3"/>
<dbReference type="InterPro" id="IPR006703">
    <property type="entry name" value="G_AIG1"/>
</dbReference>
<dbReference type="GO" id="GO:0015031">
    <property type="term" value="P:protein transport"/>
    <property type="evidence" value="ECO:0007669"/>
    <property type="project" value="UniProtKB-KW"/>
</dbReference>
<dbReference type="GO" id="GO:0005525">
    <property type="term" value="F:GTP binding"/>
    <property type="evidence" value="ECO:0007669"/>
    <property type="project" value="UniProtKB-KW"/>
</dbReference>
<evidence type="ECO:0000313" key="21">
    <source>
        <dbReference type="Proteomes" id="UP000316270"/>
    </source>
</evidence>
<evidence type="ECO:0000256" key="15">
    <source>
        <dbReference type="ARBA" id="ARBA00023136"/>
    </source>
</evidence>
<proteinExistence type="predicted"/>
<dbReference type="InterPro" id="IPR045058">
    <property type="entry name" value="GIMA/IAN/Toc"/>
</dbReference>
<dbReference type="PANTHER" id="PTHR10903:SF135">
    <property type="entry name" value="TRANSLOCASE OF CHLOROPLAST 120, CHLOROPLASTIC-RELATED"/>
    <property type="match status" value="1"/>
</dbReference>
<evidence type="ECO:0000256" key="5">
    <source>
        <dbReference type="ARBA" id="ARBA00022640"/>
    </source>
</evidence>
<dbReference type="Pfam" id="PF04548">
    <property type="entry name" value="AIG1"/>
    <property type="match status" value="1"/>
</dbReference>
<keyword evidence="15 18" id="KW-0472">Membrane</keyword>
<keyword evidence="10" id="KW-1002">Plastid outer membrane</keyword>
<keyword evidence="4" id="KW-0150">Chloroplast</keyword>
<evidence type="ECO:0000313" key="20">
    <source>
        <dbReference type="EMBL" id="QDS68466.1"/>
    </source>
</evidence>
<comment type="cofactor">
    <cofactor evidence="1">
        <name>Mg(2+)</name>
        <dbReference type="ChEBI" id="CHEBI:18420"/>
    </cofactor>
</comment>
<evidence type="ECO:0000256" key="16">
    <source>
        <dbReference type="ARBA" id="ARBA00024013"/>
    </source>
</evidence>
<dbReference type="Gene3D" id="3.40.50.300">
    <property type="entry name" value="P-loop containing nucleotide triphosphate hydrolases"/>
    <property type="match status" value="1"/>
</dbReference>
<sequence>MASRQHENEGLSMMVIMGTTGAGKSYFINQLAGRKLVEEGDRLASCTQACQLIPVQIGHSKVLLVDTPGFDDTKRTDAEILDEIARILAAQYQLGVQLKGVIYIHRIIDVRYSGSAAKTFEVFKKICGDDALKNVLLVTSRWADVDPVLGADRERQLKEEMWSYMIERGSNMSRFHGDRDSAVSLISQLLCKDPVVLELQSELVDRGKRLDQTAAGGYVSDNIAELKKKYEEDLGSLQRMKEELRESDRAMKRRNQKDLDNEMAKLKRLQEEQASLQRPVGTEVREEINNARQQKSGLGKVFPFLPAAISLLAMFMGIPPGVTELVTSWFTDAGVDAGSIGDLFAF</sequence>
<evidence type="ECO:0000256" key="9">
    <source>
        <dbReference type="ARBA" id="ARBA00022801"/>
    </source>
</evidence>
<keyword evidence="9" id="KW-0378">Hydrolase</keyword>
<keyword evidence="13 18" id="KW-1133">Transmembrane helix</keyword>
<evidence type="ECO:0000256" key="8">
    <source>
        <dbReference type="ARBA" id="ARBA00022741"/>
    </source>
</evidence>
<evidence type="ECO:0000256" key="3">
    <source>
        <dbReference type="ARBA" id="ARBA00022448"/>
    </source>
</evidence>
<name>A0A517KYK3_9PEZI</name>
<evidence type="ECO:0000256" key="13">
    <source>
        <dbReference type="ARBA" id="ARBA00022989"/>
    </source>
</evidence>
<protein>
    <recommendedName>
        <fullName evidence="19">AIG1-type G domain-containing protein</fullName>
    </recommendedName>
</protein>
<dbReference type="EMBL" id="CP042185">
    <property type="protein sequence ID" value="QDS68466.1"/>
    <property type="molecule type" value="Genomic_DNA"/>
</dbReference>
<evidence type="ECO:0000256" key="14">
    <source>
        <dbReference type="ARBA" id="ARBA00023134"/>
    </source>
</evidence>
<keyword evidence="14" id="KW-0342">GTP-binding</keyword>
<dbReference type="InterPro" id="IPR027417">
    <property type="entry name" value="P-loop_NTPase"/>
</dbReference>
<keyword evidence="11" id="KW-0460">Magnesium</keyword>
<keyword evidence="12" id="KW-0653">Protein transport</keyword>
<dbReference type="GO" id="GO:0046872">
    <property type="term" value="F:metal ion binding"/>
    <property type="evidence" value="ECO:0007669"/>
    <property type="project" value="UniProtKB-KW"/>
</dbReference>
<evidence type="ECO:0000256" key="4">
    <source>
        <dbReference type="ARBA" id="ARBA00022528"/>
    </source>
</evidence>
<keyword evidence="6 18" id="KW-0812">Transmembrane</keyword>
<dbReference type="SUPFAM" id="SSF52540">
    <property type="entry name" value="P-loop containing nucleoside triphosphate hydrolases"/>
    <property type="match status" value="1"/>
</dbReference>
<evidence type="ECO:0000256" key="6">
    <source>
        <dbReference type="ARBA" id="ARBA00022692"/>
    </source>
</evidence>
<gene>
    <name evidence="20" type="ORF">FKW77_010833</name>
</gene>
<evidence type="ECO:0000256" key="10">
    <source>
        <dbReference type="ARBA" id="ARBA00022805"/>
    </source>
</evidence>
<keyword evidence="8" id="KW-0547">Nucleotide-binding</keyword>
<keyword evidence="7" id="KW-0479">Metal-binding</keyword>
<reference evidence="20 21" key="1">
    <citation type="submission" date="2019-07" db="EMBL/GenBank/DDBJ databases">
        <title>Finished genome of Venturia effusa.</title>
        <authorList>
            <person name="Young C.A."/>
            <person name="Cox M.P."/>
            <person name="Ganley A.R.D."/>
            <person name="David W.J."/>
        </authorList>
    </citation>
    <scope>NUCLEOTIDE SEQUENCE [LARGE SCALE GENOMIC DNA]</scope>
    <source>
        <strain evidence="21">albino</strain>
    </source>
</reference>
<evidence type="ECO:0000256" key="11">
    <source>
        <dbReference type="ARBA" id="ARBA00022842"/>
    </source>
</evidence>
<dbReference type="GO" id="GO:0016787">
    <property type="term" value="F:hydrolase activity"/>
    <property type="evidence" value="ECO:0007669"/>
    <property type="project" value="UniProtKB-KW"/>
</dbReference>
<keyword evidence="21" id="KW-1185">Reference proteome</keyword>
<evidence type="ECO:0000256" key="1">
    <source>
        <dbReference type="ARBA" id="ARBA00001946"/>
    </source>
</evidence>
<organism evidence="20 21">
    <name type="scientific">Venturia effusa</name>
    <dbReference type="NCBI Taxonomy" id="50376"/>
    <lineage>
        <taxon>Eukaryota</taxon>
        <taxon>Fungi</taxon>
        <taxon>Dikarya</taxon>
        <taxon>Ascomycota</taxon>
        <taxon>Pezizomycotina</taxon>
        <taxon>Dothideomycetes</taxon>
        <taxon>Pleosporomycetidae</taxon>
        <taxon>Venturiales</taxon>
        <taxon>Venturiaceae</taxon>
        <taxon>Venturia</taxon>
    </lineage>
</organism>
<feature type="domain" description="AIG1-type G" evidence="19">
    <location>
        <begin position="14"/>
        <end position="141"/>
    </location>
</feature>
<dbReference type="AlphaFoldDB" id="A0A517KYK3"/>
<feature type="transmembrane region" description="Helical" evidence="18">
    <location>
        <begin position="301"/>
        <end position="322"/>
    </location>
</feature>
<keyword evidence="17" id="KW-0175">Coiled coil</keyword>
<evidence type="ECO:0000259" key="19">
    <source>
        <dbReference type="Pfam" id="PF04548"/>
    </source>
</evidence>
<dbReference type="GO" id="GO:0016020">
    <property type="term" value="C:membrane"/>
    <property type="evidence" value="ECO:0007669"/>
    <property type="project" value="UniProtKB-SubCell"/>
</dbReference>
<dbReference type="Proteomes" id="UP000316270">
    <property type="component" value="Chromosome 1"/>
</dbReference>
<comment type="subcellular location">
    <subcellularLocation>
        <location evidence="2">Membrane</location>
        <topology evidence="2">Single-pass membrane protein</topology>
    </subcellularLocation>
    <subcellularLocation>
        <location evidence="16">Plastid</location>
        <location evidence="16">Chloroplast outer membrane</location>
    </subcellularLocation>
</comment>
<evidence type="ECO:0000256" key="2">
    <source>
        <dbReference type="ARBA" id="ARBA00004167"/>
    </source>
</evidence>
<dbReference type="OrthoDB" id="8954335at2759"/>